<keyword evidence="11 14" id="KW-1133">Transmembrane helix</keyword>
<dbReference type="InterPro" id="IPR017790">
    <property type="entry name" value="Penicillin-binding_protein_2"/>
</dbReference>
<evidence type="ECO:0000256" key="3">
    <source>
        <dbReference type="ARBA" id="ARBA00022475"/>
    </source>
</evidence>
<keyword evidence="6 14" id="KW-0645">Protease</keyword>
<evidence type="ECO:0000259" key="16">
    <source>
        <dbReference type="Pfam" id="PF00905"/>
    </source>
</evidence>
<keyword evidence="13 14" id="KW-0961">Cell wall biogenesis/degradation</keyword>
<keyword evidence="7 14" id="KW-0812">Transmembrane</keyword>
<feature type="transmembrane region" description="Helical" evidence="14">
    <location>
        <begin position="15"/>
        <end position="39"/>
    </location>
</feature>
<comment type="catalytic activity">
    <reaction evidence="14">
        <text>Preferential cleavage: (Ac)2-L-Lys-D-Ala-|-D-Ala. Also transpeptidation of peptidyl-alanyl moieties that are N-acyl substituents of D-alanine.</text>
        <dbReference type="EC" id="3.4.16.4"/>
    </reaction>
</comment>
<comment type="subcellular location">
    <subcellularLocation>
        <location evidence="14">Cell inner membrane</location>
        <topology evidence="14">Single-pass membrane protein</topology>
    </subcellularLocation>
    <subcellularLocation>
        <location evidence="2">Cell membrane</location>
    </subcellularLocation>
    <subcellularLocation>
        <location evidence="1">Membrane</location>
        <topology evidence="1">Single-pass membrane protein</topology>
    </subcellularLocation>
</comment>
<dbReference type="InterPro" id="IPR001460">
    <property type="entry name" value="PCN-bd_Tpept"/>
</dbReference>
<feature type="active site" description="Acyl-ester intermediate" evidence="14">
    <location>
        <position position="329"/>
    </location>
</feature>
<evidence type="ECO:0000256" key="13">
    <source>
        <dbReference type="ARBA" id="ARBA00023316"/>
    </source>
</evidence>
<dbReference type="HAMAP" id="MF_02081">
    <property type="entry name" value="MrdA_transpept"/>
    <property type="match status" value="1"/>
</dbReference>
<dbReference type="SUPFAM" id="SSF56601">
    <property type="entry name" value="beta-lactamase/transpeptidase-like"/>
    <property type="match status" value="1"/>
</dbReference>
<keyword evidence="12 14" id="KW-0472">Membrane</keyword>
<dbReference type="Gene3D" id="3.40.710.10">
    <property type="entry name" value="DD-peptidase/beta-lactamase superfamily"/>
    <property type="match status" value="1"/>
</dbReference>
<dbReference type="PANTHER" id="PTHR30627">
    <property type="entry name" value="PEPTIDOGLYCAN D,D-TRANSPEPTIDASE"/>
    <property type="match status" value="1"/>
</dbReference>
<comment type="pathway">
    <text evidence="14">Cell wall biogenesis; peptidoglycan biosynthesis.</text>
</comment>
<dbReference type="GO" id="GO:0009002">
    <property type="term" value="F:serine-type D-Ala-D-Ala carboxypeptidase activity"/>
    <property type="evidence" value="ECO:0007669"/>
    <property type="project" value="UniProtKB-UniRule"/>
</dbReference>
<dbReference type="GO" id="GO:0006508">
    <property type="term" value="P:proteolysis"/>
    <property type="evidence" value="ECO:0007669"/>
    <property type="project" value="UniProtKB-KW"/>
</dbReference>
<keyword evidence="10 14" id="KW-0573">Peptidoglycan synthesis</keyword>
<comment type="caution">
    <text evidence="14">Lacks conserved residue(s) required for the propagation of feature annotation.</text>
</comment>
<evidence type="ECO:0000256" key="4">
    <source>
        <dbReference type="ARBA" id="ARBA00022519"/>
    </source>
</evidence>
<evidence type="ECO:0000256" key="9">
    <source>
        <dbReference type="ARBA" id="ARBA00022960"/>
    </source>
</evidence>
<keyword evidence="8 14" id="KW-0378">Hydrolase</keyword>
<keyword evidence="3 14" id="KW-1003">Cell membrane</keyword>
<evidence type="ECO:0000256" key="7">
    <source>
        <dbReference type="ARBA" id="ARBA00022692"/>
    </source>
</evidence>
<keyword evidence="9 14" id="KW-0133">Cell shape</keyword>
<dbReference type="PANTHER" id="PTHR30627:SF2">
    <property type="entry name" value="PEPTIDOGLYCAN D,D-TRANSPEPTIDASE MRDA"/>
    <property type="match status" value="1"/>
</dbReference>
<dbReference type="GO" id="GO:0008360">
    <property type="term" value="P:regulation of cell shape"/>
    <property type="evidence" value="ECO:0007669"/>
    <property type="project" value="UniProtKB-KW"/>
</dbReference>
<reference evidence="18" key="1">
    <citation type="submission" date="2024-05" db="EMBL/GenBank/DDBJ databases">
        <authorList>
            <person name="Luo Y.-C."/>
            <person name="Nicholds J."/>
            <person name="Mortimer T."/>
            <person name="Maboni G."/>
        </authorList>
    </citation>
    <scope>NUCLEOTIDE SEQUENCE</scope>
    <source>
        <strain evidence="18">151108</strain>
    </source>
</reference>
<keyword evidence="4 14" id="KW-0997">Cell inner membrane</keyword>
<dbReference type="Gene3D" id="3.90.1310.10">
    <property type="entry name" value="Penicillin-binding protein 2a (Domain 2)"/>
    <property type="match status" value="1"/>
</dbReference>
<accession>A0AB39D5W1</accession>
<dbReference type="InterPro" id="IPR012338">
    <property type="entry name" value="Beta-lactam/transpept-like"/>
</dbReference>
<evidence type="ECO:0000256" key="14">
    <source>
        <dbReference type="HAMAP-Rule" id="MF_02081"/>
    </source>
</evidence>
<dbReference type="AlphaFoldDB" id="A0AB39D5W1"/>
<dbReference type="Pfam" id="PF03717">
    <property type="entry name" value="PBP_dimer"/>
    <property type="match status" value="1"/>
</dbReference>
<feature type="compositionally biased region" description="Low complexity" evidence="15">
    <location>
        <begin position="632"/>
        <end position="643"/>
    </location>
</feature>
<dbReference type="Pfam" id="PF00905">
    <property type="entry name" value="Transpeptidase"/>
    <property type="match status" value="1"/>
</dbReference>
<dbReference type="Gene3D" id="3.30.1390.30">
    <property type="entry name" value="Penicillin-binding protein 2a, domain 3"/>
    <property type="match status" value="1"/>
</dbReference>
<name>A0AB39D5W1_9BURK</name>
<dbReference type="EC" id="3.4.16.4" evidence="14"/>
<dbReference type="InterPro" id="IPR005311">
    <property type="entry name" value="PBP_dimer"/>
</dbReference>
<feature type="region of interest" description="Disordered" evidence="15">
    <location>
        <begin position="627"/>
        <end position="678"/>
    </location>
</feature>
<evidence type="ECO:0000256" key="5">
    <source>
        <dbReference type="ARBA" id="ARBA00022645"/>
    </source>
</evidence>
<evidence type="ECO:0000256" key="6">
    <source>
        <dbReference type="ARBA" id="ARBA00022670"/>
    </source>
</evidence>
<evidence type="ECO:0000256" key="2">
    <source>
        <dbReference type="ARBA" id="ARBA00004236"/>
    </source>
</evidence>
<protein>
    <recommendedName>
        <fullName evidence="14">Peptidoglycan D,D-transpeptidase MrdA</fullName>
        <ecNumber evidence="14">3.4.16.4</ecNumber>
    </recommendedName>
    <alternativeName>
        <fullName evidence="14">Penicillin-binding protein 2</fullName>
        <shortName evidence="14">PBP-2</shortName>
    </alternativeName>
</protein>
<gene>
    <name evidence="14 18" type="primary">mrdA</name>
    <name evidence="18" type="ORF">ABRZ09_09215</name>
</gene>
<proteinExistence type="inferred from homology"/>
<dbReference type="InterPro" id="IPR050515">
    <property type="entry name" value="Beta-lactam/transpept"/>
</dbReference>
<evidence type="ECO:0000256" key="10">
    <source>
        <dbReference type="ARBA" id="ARBA00022984"/>
    </source>
</evidence>
<comment type="similarity">
    <text evidence="14">Belongs to the transpeptidase family. MrdA subfamily.</text>
</comment>
<dbReference type="EMBL" id="CP158255">
    <property type="protein sequence ID" value="XDJ49431.1"/>
    <property type="molecule type" value="Genomic_DNA"/>
</dbReference>
<dbReference type="GO" id="GO:0009252">
    <property type="term" value="P:peptidoglycan biosynthetic process"/>
    <property type="evidence" value="ECO:0007669"/>
    <property type="project" value="UniProtKB-UniRule"/>
</dbReference>
<dbReference type="GO" id="GO:0071555">
    <property type="term" value="P:cell wall organization"/>
    <property type="evidence" value="ECO:0007669"/>
    <property type="project" value="UniProtKB-KW"/>
</dbReference>
<dbReference type="GO" id="GO:0008658">
    <property type="term" value="F:penicillin binding"/>
    <property type="evidence" value="ECO:0007669"/>
    <property type="project" value="InterPro"/>
</dbReference>
<dbReference type="GO" id="GO:0005886">
    <property type="term" value="C:plasma membrane"/>
    <property type="evidence" value="ECO:0007669"/>
    <property type="project" value="UniProtKB-SubCell"/>
</dbReference>
<evidence type="ECO:0000259" key="17">
    <source>
        <dbReference type="Pfam" id="PF03717"/>
    </source>
</evidence>
<evidence type="ECO:0000256" key="15">
    <source>
        <dbReference type="SAM" id="MobiDB-lite"/>
    </source>
</evidence>
<keyword evidence="5 14" id="KW-0121">Carboxypeptidase</keyword>
<feature type="domain" description="Penicillin-binding protein dimerisation" evidence="17">
    <location>
        <begin position="62"/>
        <end position="238"/>
    </location>
</feature>
<evidence type="ECO:0000256" key="8">
    <source>
        <dbReference type="ARBA" id="ARBA00022801"/>
    </source>
</evidence>
<organism evidence="18">
    <name type="scientific">Castellaniella ginsengisoli</name>
    <dbReference type="NCBI Taxonomy" id="546114"/>
    <lineage>
        <taxon>Bacteria</taxon>
        <taxon>Pseudomonadati</taxon>
        <taxon>Pseudomonadota</taxon>
        <taxon>Betaproteobacteria</taxon>
        <taxon>Burkholderiales</taxon>
        <taxon>Alcaligenaceae</taxon>
        <taxon>Castellaniella</taxon>
    </lineage>
</organism>
<evidence type="ECO:0000256" key="11">
    <source>
        <dbReference type="ARBA" id="ARBA00022989"/>
    </source>
</evidence>
<feature type="domain" description="Penicillin-binding protein transpeptidase" evidence="16">
    <location>
        <begin position="270"/>
        <end position="608"/>
    </location>
</feature>
<evidence type="ECO:0000256" key="1">
    <source>
        <dbReference type="ARBA" id="ARBA00004167"/>
    </source>
</evidence>
<evidence type="ECO:0000256" key="12">
    <source>
        <dbReference type="ARBA" id="ARBA00023136"/>
    </source>
</evidence>
<evidence type="ECO:0000313" key="18">
    <source>
        <dbReference type="EMBL" id="XDJ49431.1"/>
    </source>
</evidence>
<dbReference type="SUPFAM" id="SSF56519">
    <property type="entry name" value="Penicillin binding protein dimerisation domain"/>
    <property type="match status" value="1"/>
</dbReference>
<comment type="function">
    <text evidence="14">Catalyzes cross-linking of the peptidoglycan cell wall.</text>
</comment>
<dbReference type="InterPro" id="IPR036138">
    <property type="entry name" value="PBP_dimer_sf"/>
</dbReference>
<sequence length="678" mass="75429">MFEFRKTGHLQRQTVLLRAWVAGLFALVCLLLLAGRLWYLQVERYDTLSARAEQNRITIVPVPPRRGRIIDRNGAVLAQNLRDYTLTVTRAQVQDDIDDVLDRLGELVYLSEGDRRRFMRLYRQSGRYAPVLLRNNLNDIEASWFAVHAYRFPGVNLEARWVRNYPRHESAAHVLGFVGRISEEDQRNLEETGQMGNYRGTSVIGKKGVEKTWEKALHGRTGVEELEVTAGGRPVRELSRTDPVPGSDLELSLDIGLQQLAEAQFSGRRGALVAIEPHTGEVLAFVSSPSFDPNLFVDGIDVESWRKLNESPDHPLINRPLYGTYPIGSTYKPFVGLAALEMGLRSARELVPDPGYFELAGQRFRNAGGAVYGPTDMHRAIVVSSDTYFFSLGAQMDVDALHDFAKQFGFGQITGIDLDGERRGVLPSRAWKRKAYKQREQQHWYQGETVSVAVGQGYNAFTLLQLAQATAVLANDGVYMKPHLVRRIIDPLSGRFNYPVAGPQYTIDLKPDNLRVIREAMVDVVRKGTARRAFDGAPYQAAGKTGTAQVYSLRGAKYRAHSVDERLRDHALFMAYAPVEDPQIAVALIVENGGWGASVAAPIARTVFDYWLDPDRTALRRARLQIEREAQGDPAQPAAAPGRPELDPAPDDEGEAPEPAPPPDESLAPGDGALEENP</sequence>
<dbReference type="NCBIfam" id="TIGR03423">
    <property type="entry name" value="pbp2_mrdA"/>
    <property type="match status" value="1"/>
</dbReference>
<dbReference type="RefSeq" id="WP_368646644.1">
    <property type="nucleotide sequence ID" value="NZ_CP158255.1"/>
</dbReference>
<dbReference type="GO" id="GO:0071972">
    <property type="term" value="F:peptidoglycan L,D-transpeptidase activity"/>
    <property type="evidence" value="ECO:0007669"/>
    <property type="project" value="TreeGrafter"/>
</dbReference>